<evidence type="ECO:0000313" key="2">
    <source>
        <dbReference type="EMBL" id="ANB15278.1"/>
    </source>
</evidence>
<dbReference type="AlphaFoldDB" id="A0A167FGQ4"/>
<sequence>MKESDINDKHVQGKMNGEKEDNLVRENTEDSTFVSGLAPSLIPMLPSPSPSPTDSNFVSHLGPAEKKETPLAEESRKSVTSSSLSQTPADDINSRLKAEGHSSSMSEFGTPGGHVADQIRLRIKKVIGTTAQSKSAFCTVGPLITYTAGAGSVLARLDTSNGSVVSQRFFCTSTKVVQMIQAAANSPTSLSWSTWRTMFDASSIPALYNGGVLPRDSYGYLIVGAENPNRPGTVLTPILPSGQNNDDTLSVLGGNSPAAGDYPHSPGSRSVPSAKDKMKTTSSVALSSDGKLLAVGEVGHQPRIFIYSTAPDSSSLPLAILNEHRFGIKSLAFSPCNKYLASLGTTNDGFLHIWSLALKEGSIRLHATNRCISVINDMKWMGPSSYVVTVGVRHVRLWSVDGQNSTAPINKKQQIDPKAGVLSGRNVVLGDFSQATFTTVVAISDNMAIVATDVGDVATLECNNDDKPVFKSRMGLGFEISAVDVDIFDHIVWVACANGTIR</sequence>
<reference evidence="2 3" key="1">
    <citation type="submission" date="2016-02" db="EMBL/GenBank/DDBJ databases">
        <title>Complete genome sequence and transcriptome regulation of the pentose utilising yeast Sugiyamaella lignohabitans.</title>
        <authorList>
            <person name="Bellasio M."/>
            <person name="Peymann A."/>
            <person name="Valli M."/>
            <person name="Sipitzky M."/>
            <person name="Graf A."/>
            <person name="Sauer M."/>
            <person name="Marx H."/>
            <person name="Mattanovich D."/>
        </authorList>
    </citation>
    <scope>NUCLEOTIDE SEQUENCE [LARGE SCALE GENOMIC DNA]</scope>
    <source>
        <strain evidence="2 3">CBS 10342</strain>
    </source>
</reference>
<feature type="compositionally biased region" description="Basic and acidic residues" evidence="1">
    <location>
        <begin position="1"/>
        <end position="28"/>
    </location>
</feature>
<dbReference type="RefSeq" id="XP_018737755.1">
    <property type="nucleotide sequence ID" value="XM_018879881.1"/>
</dbReference>
<gene>
    <name evidence="2" type="ORF">AWJ20_2904</name>
</gene>
<dbReference type="KEGG" id="slb:AWJ20_2904"/>
<dbReference type="EMBL" id="CP014503">
    <property type="protein sequence ID" value="ANB15278.1"/>
    <property type="molecule type" value="Genomic_DNA"/>
</dbReference>
<dbReference type="Gene3D" id="2.130.10.10">
    <property type="entry name" value="YVTN repeat-like/Quinoprotein amine dehydrogenase"/>
    <property type="match status" value="1"/>
</dbReference>
<evidence type="ECO:0000313" key="3">
    <source>
        <dbReference type="Proteomes" id="UP000189580"/>
    </source>
</evidence>
<dbReference type="Pfam" id="PF00400">
    <property type="entry name" value="WD40"/>
    <property type="match status" value="1"/>
</dbReference>
<accession>A0A167FGQ4</accession>
<dbReference type="GeneID" id="30034867"/>
<organism evidence="2 3">
    <name type="scientific">Sugiyamaella lignohabitans</name>
    <dbReference type="NCBI Taxonomy" id="796027"/>
    <lineage>
        <taxon>Eukaryota</taxon>
        <taxon>Fungi</taxon>
        <taxon>Dikarya</taxon>
        <taxon>Ascomycota</taxon>
        <taxon>Saccharomycotina</taxon>
        <taxon>Dipodascomycetes</taxon>
        <taxon>Dipodascales</taxon>
        <taxon>Trichomonascaceae</taxon>
        <taxon>Sugiyamaella</taxon>
    </lineage>
</organism>
<dbReference type="PANTHER" id="PTHR45589:SF1">
    <property type="entry name" value="WD REPEAT DOMAIN 62, ISOFORM G"/>
    <property type="match status" value="1"/>
</dbReference>
<name>A0A167FGQ4_9ASCO</name>
<protein>
    <submittedName>
        <fullName evidence="2">Uncharacterized protein</fullName>
    </submittedName>
</protein>
<feature type="compositionally biased region" description="Basic and acidic residues" evidence="1">
    <location>
        <begin position="63"/>
        <end position="77"/>
    </location>
</feature>
<dbReference type="PANTHER" id="PTHR45589">
    <property type="entry name" value="WD REPEAT DOMAIN 62, ISOFORM G"/>
    <property type="match status" value="1"/>
</dbReference>
<feature type="region of interest" description="Disordered" evidence="1">
    <location>
        <begin position="1"/>
        <end position="90"/>
    </location>
</feature>
<dbReference type="Proteomes" id="UP000189580">
    <property type="component" value="Chromosome b"/>
</dbReference>
<dbReference type="SUPFAM" id="SSF50978">
    <property type="entry name" value="WD40 repeat-like"/>
    <property type="match status" value="1"/>
</dbReference>
<dbReference type="SMART" id="SM00320">
    <property type="entry name" value="WD40"/>
    <property type="match status" value="2"/>
</dbReference>
<feature type="region of interest" description="Disordered" evidence="1">
    <location>
        <begin position="246"/>
        <end position="279"/>
    </location>
</feature>
<feature type="compositionally biased region" description="Polar residues" evidence="1">
    <location>
        <begin position="78"/>
        <end position="88"/>
    </location>
</feature>
<evidence type="ECO:0000256" key="1">
    <source>
        <dbReference type="SAM" id="MobiDB-lite"/>
    </source>
</evidence>
<dbReference type="InterPro" id="IPR001680">
    <property type="entry name" value="WD40_rpt"/>
</dbReference>
<dbReference type="InterPro" id="IPR015943">
    <property type="entry name" value="WD40/YVTN_repeat-like_dom_sf"/>
</dbReference>
<dbReference type="InterPro" id="IPR036322">
    <property type="entry name" value="WD40_repeat_dom_sf"/>
</dbReference>
<dbReference type="OrthoDB" id="6252103at2759"/>
<dbReference type="InterPro" id="IPR052779">
    <property type="entry name" value="WDR62"/>
</dbReference>
<keyword evidence="3" id="KW-1185">Reference proteome</keyword>
<proteinExistence type="predicted"/>